<keyword evidence="2" id="KW-1133">Transmembrane helix</keyword>
<name>A0ABQ7S5Y0_9ACAR</name>
<feature type="region of interest" description="Disordered" evidence="1">
    <location>
        <begin position="69"/>
        <end position="94"/>
    </location>
</feature>
<protein>
    <submittedName>
        <fullName evidence="3">Uncharacterized protein</fullName>
    </submittedName>
</protein>
<feature type="region of interest" description="Disordered" evidence="1">
    <location>
        <begin position="159"/>
        <end position="178"/>
    </location>
</feature>
<keyword evidence="2" id="KW-0812">Transmembrane</keyword>
<accession>A0ABQ7S5Y0</accession>
<feature type="compositionally biased region" description="Low complexity" evidence="1">
    <location>
        <begin position="1"/>
        <end position="10"/>
    </location>
</feature>
<organism evidence="3 4">
    <name type="scientific">Fragariocoptes setiger</name>
    <dbReference type="NCBI Taxonomy" id="1670756"/>
    <lineage>
        <taxon>Eukaryota</taxon>
        <taxon>Metazoa</taxon>
        <taxon>Ecdysozoa</taxon>
        <taxon>Arthropoda</taxon>
        <taxon>Chelicerata</taxon>
        <taxon>Arachnida</taxon>
        <taxon>Acari</taxon>
        <taxon>Acariformes</taxon>
        <taxon>Trombidiformes</taxon>
        <taxon>Prostigmata</taxon>
        <taxon>Eupodina</taxon>
        <taxon>Eriophyoidea</taxon>
        <taxon>Phytoptidae</taxon>
        <taxon>Fragariocoptes</taxon>
    </lineage>
</organism>
<keyword evidence="2" id="KW-0472">Membrane</keyword>
<feature type="non-terminal residue" evidence="3">
    <location>
        <position position="318"/>
    </location>
</feature>
<feature type="compositionally biased region" description="Low complexity" evidence="1">
    <location>
        <begin position="30"/>
        <end position="54"/>
    </location>
</feature>
<dbReference type="Proteomes" id="UP000825002">
    <property type="component" value="Unassembled WGS sequence"/>
</dbReference>
<evidence type="ECO:0000256" key="1">
    <source>
        <dbReference type="SAM" id="MobiDB-lite"/>
    </source>
</evidence>
<proteinExistence type="predicted"/>
<feature type="region of interest" description="Disordered" evidence="1">
    <location>
        <begin position="1"/>
        <end position="54"/>
    </location>
</feature>
<dbReference type="EMBL" id="JAIFTH010000976">
    <property type="protein sequence ID" value="KAG9508782.1"/>
    <property type="molecule type" value="Genomic_DNA"/>
</dbReference>
<feature type="non-terminal residue" evidence="3">
    <location>
        <position position="1"/>
    </location>
</feature>
<evidence type="ECO:0000313" key="4">
    <source>
        <dbReference type="Proteomes" id="UP000825002"/>
    </source>
</evidence>
<evidence type="ECO:0000256" key="2">
    <source>
        <dbReference type="SAM" id="Phobius"/>
    </source>
</evidence>
<evidence type="ECO:0000313" key="3">
    <source>
        <dbReference type="EMBL" id="KAG9508782.1"/>
    </source>
</evidence>
<reference evidence="3 4" key="1">
    <citation type="submission" date="2020-10" db="EMBL/GenBank/DDBJ databases">
        <authorList>
            <person name="Klimov P.B."/>
            <person name="Dyachkov S.M."/>
            <person name="Chetverikov P.E."/>
        </authorList>
    </citation>
    <scope>NUCLEOTIDE SEQUENCE [LARGE SCALE GENOMIC DNA]</scope>
    <source>
        <strain evidence="3">BMOC 18-1129-001#AD2665</strain>
        <tissue evidence="3">Entire mites</tissue>
    </source>
</reference>
<sequence length="318" mass="34886">VAHKQQQQQQSPIATTAISSGRQGRLLTQSSSTTSTSSATSASSSISASSSASTSTSILASLKSKSRSISSKSRSLSRVRPSSASSTDQQQQQYSSFETLSIDSILKSSLIKWNNTKNDPNDPPISLPEALTSRKIDNEAASDIDISCTRSNTMRMMDQKLSRNSTRTNSVKRKHLPPEASNRSVVENRIDLAITAIRVLRLHHQDVSDFFVPLLRVEILTRICGIIFVIINLLNSEFTAMSFTIFMSILGSTWITLIWTIRQATCLDESPLTSLIACGPRDDDRRLKLHELIDDLTLSKKHGIQIMTGVIISSTSVS</sequence>
<gene>
    <name evidence="3" type="ORF">GZH46_02715</name>
</gene>
<keyword evidence="4" id="KW-1185">Reference proteome</keyword>
<comment type="caution">
    <text evidence="3">The sequence shown here is derived from an EMBL/GenBank/DDBJ whole genome shotgun (WGS) entry which is preliminary data.</text>
</comment>
<feature type="compositionally biased region" description="Polar residues" evidence="1">
    <location>
        <begin position="11"/>
        <end position="29"/>
    </location>
</feature>
<feature type="transmembrane region" description="Helical" evidence="2">
    <location>
        <begin position="240"/>
        <end position="261"/>
    </location>
</feature>
<feature type="transmembrane region" description="Helical" evidence="2">
    <location>
        <begin position="210"/>
        <end position="234"/>
    </location>
</feature>